<accession>A0A6J2IJJ8</accession>
<gene>
    <name evidence="3" type="primary">LOC114000154</name>
</gene>
<protein>
    <submittedName>
        <fullName evidence="3">Holliday junction recognition protein</fullName>
    </submittedName>
</protein>
<dbReference type="GO" id="GO:0000775">
    <property type="term" value="C:chromosome, centromeric region"/>
    <property type="evidence" value="ECO:0007669"/>
    <property type="project" value="TreeGrafter"/>
</dbReference>
<dbReference type="PANTHER" id="PTHR15992">
    <property type="entry name" value="HOLLIDAY JUNCTION RECOGNITION PROTEIN"/>
    <property type="match status" value="1"/>
</dbReference>
<dbReference type="Gene3D" id="6.10.250.2320">
    <property type="match status" value="1"/>
</dbReference>
<dbReference type="GeneID" id="114000154"/>
<organism evidence="2 3">
    <name type="scientific">Pipra filicauda</name>
    <name type="common">Wire-tailed manakin</name>
    <dbReference type="NCBI Taxonomy" id="649802"/>
    <lineage>
        <taxon>Eukaryota</taxon>
        <taxon>Metazoa</taxon>
        <taxon>Chordata</taxon>
        <taxon>Craniata</taxon>
        <taxon>Vertebrata</taxon>
        <taxon>Euteleostomi</taxon>
        <taxon>Archelosauria</taxon>
        <taxon>Archosauria</taxon>
        <taxon>Dinosauria</taxon>
        <taxon>Saurischia</taxon>
        <taxon>Theropoda</taxon>
        <taxon>Coelurosauria</taxon>
        <taxon>Aves</taxon>
        <taxon>Neognathae</taxon>
        <taxon>Neoaves</taxon>
        <taxon>Telluraves</taxon>
        <taxon>Australaves</taxon>
        <taxon>Passeriformes</taxon>
        <taxon>Pipridae</taxon>
        <taxon>Pipra</taxon>
    </lineage>
</organism>
<dbReference type="RefSeq" id="XP_027600064.2">
    <property type="nucleotide sequence ID" value="XM_027744263.2"/>
</dbReference>
<evidence type="ECO:0000313" key="3">
    <source>
        <dbReference type="RefSeq" id="XP_027600064.2"/>
    </source>
</evidence>
<feature type="compositionally biased region" description="Polar residues" evidence="1">
    <location>
        <begin position="99"/>
        <end position="112"/>
    </location>
</feature>
<dbReference type="Proteomes" id="UP000504627">
    <property type="component" value="Unplaced"/>
</dbReference>
<name>A0A6J2IJJ8_9PASS</name>
<dbReference type="GO" id="GO:0042393">
    <property type="term" value="F:histone binding"/>
    <property type="evidence" value="ECO:0007669"/>
    <property type="project" value="TreeGrafter"/>
</dbReference>
<dbReference type="PANTHER" id="PTHR15992:SF5">
    <property type="entry name" value="HOLLIDAY JUNCTION RECOGNITION PROTEIN"/>
    <property type="match status" value="1"/>
</dbReference>
<evidence type="ECO:0000313" key="2">
    <source>
        <dbReference type="Proteomes" id="UP000504627"/>
    </source>
</evidence>
<dbReference type="AlphaFoldDB" id="A0A6J2IJJ8"/>
<dbReference type="InParanoid" id="A0A6J2IJJ8"/>
<evidence type="ECO:0000256" key="1">
    <source>
        <dbReference type="SAM" id="MobiDB-lite"/>
    </source>
</evidence>
<feature type="region of interest" description="Disordered" evidence="1">
    <location>
        <begin position="74"/>
        <end position="113"/>
    </location>
</feature>
<sequence>MDFHVDAKLQEQLRQNSARFRASVNRILERYNHPFEDDYLVSMETLTYDTPDGPKKWGNVSTKNIKKWRKEILKHNRRSQRNAETSKQRISDFEGGHSSVHQESPENTQMDTSDIDEASDVEMASVRRKFEDVHLQNLNVDDGKIQEKVKVPVDVIVQDDARKIPRWIEIPNVDDERIQEKVKVPVDVIVQDDARKIPRWIEVAPQCLPKGFHVTSSVQELIVDNQATVCRKKLELSNECSSSRFLQLQYSGIPIPSNTKTIPTHRPSAELNTTYCDSVFEECQSVCEGCSLSNTTLADLYPVMLETFTRLMTKHSQRKVLKYLLGHLRSKRCHYRRPKINITVDKIRGFRPFKLKKGLHSICSSRSEDNQNPTFGNESREFCYDDCLINNSSALVPYTDTNEFKMDYSDSSLEHRLVSGKGQKVSIQTVFPNVMARMGETFVAEDELQTTASLKSSEYKESEKLAYRCSSEHNFVTPVASSESTVLHLVKESKTQKSDFSCGTSDSCSSACSSYGSNNTSAPVANYSSARASNTLLINPEKIISEGQISFQHKHSFSSSFMKQSPSKMPQKYEDAFEKLYYKVCSEEIQKPLVLRRPPSNSQNLEEKGRLMKSNLSVFVKPRTLYDREFDRIYEQLCSEPVPKLPGLQRASNLRKYEGIKMSETVNALVNSPVRTLSAIPRVKRLGNFQNDLPCSPVKRLKHIPEHYFSSTKCQEISHRKNLNLQTVNMDFLSTYNGNNPSFFEDHSCQSQHSGFRDSSDKTSLDIPGTCLQEVGVAYPRSGWPRTMTICSSPRNVQMCHQRVYRKLSYTDGKDQNPSNTFDFPSKTHQGAFIDC</sequence>
<keyword evidence="2" id="KW-1185">Reference proteome</keyword>
<proteinExistence type="predicted"/>
<feature type="compositionally biased region" description="Basic and acidic residues" evidence="1">
    <location>
        <begin position="84"/>
        <end position="95"/>
    </location>
</feature>
<dbReference type="CTD" id="55355"/>
<dbReference type="GO" id="GO:0034080">
    <property type="term" value="P:CENP-A containing chromatin assembly"/>
    <property type="evidence" value="ECO:0007669"/>
    <property type="project" value="TreeGrafter"/>
</dbReference>
<reference evidence="3" key="1">
    <citation type="submission" date="2025-08" db="UniProtKB">
        <authorList>
            <consortium name="RefSeq"/>
        </authorList>
    </citation>
    <scope>IDENTIFICATION</scope>
    <source>
        <tissue evidence="3">Muscle</tissue>
    </source>
</reference>